<evidence type="ECO:0000256" key="1">
    <source>
        <dbReference type="ARBA" id="ARBA00004141"/>
    </source>
</evidence>
<dbReference type="OrthoDB" id="1077582at2759"/>
<comment type="subcellular location">
    <subcellularLocation>
        <location evidence="1">Membrane</location>
        <topology evidence="1">Multi-pass membrane protein</topology>
    </subcellularLocation>
</comment>
<reference evidence="12" key="1">
    <citation type="submission" date="2016-10" db="EMBL/GenBank/DDBJ databases">
        <authorList>
            <person name="Jeantristanb JTB J.-T."/>
            <person name="Ricardo R."/>
        </authorList>
    </citation>
    <scope>NUCLEOTIDE SEQUENCE [LARGE SCALE GENOMIC DNA]</scope>
</reference>
<gene>
    <name evidence="11" type="ORF">BZ3500_MVSOF-1268-A1-R1_CHR11-3G03581</name>
</gene>
<evidence type="ECO:0000259" key="10">
    <source>
        <dbReference type="Pfam" id="PF13813"/>
    </source>
</evidence>
<dbReference type="PANTHER" id="PTHR31595:SF57">
    <property type="entry name" value="OS04G0481900 PROTEIN"/>
    <property type="match status" value="1"/>
</dbReference>
<dbReference type="AlphaFoldDB" id="A0A2X0LES7"/>
<dbReference type="InterPro" id="IPR044851">
    <property type="entry name" value="Wax_synthase"/>
</dbReference>
<dbReference type="PANTHER" id="PTHR31595">
    <property type="entry name" value="LONG-CHAIN-ALCOHOL O-FATTY-ACYLTRANSFERASE 3-RELATED"/>
    <property type="match status" value="1"/>
</dbReference>
<feature type="transmembrane region" description="Helical" evidence="9">
    <location>
        <begin position="470"/>
        <end position="488"/>
    </location>
</feature>
<keyword evidence="5 9" id="KW-0812">Transmembrane</keyword>
<dbReference type="STRING" id="289078.A0A2X0LES7"/>
<name>A0A2X0LES7_9BASI</name>
<dbReference type="GO" id="GO:0008374">
    <property type="term" value="F:O-acyltransferase activity"/>
    <property type="evidence" value="ECO:0007669"/>
    <property type="project" value="InterPro"/>
</dbReference>
<feature type="compositionally biased region" description="Low complexity" evidence="8">
    <location>
        <begin position="134"/>
        <end position="145"/>
    </location>
</feature>
<dbReference type="EMBL" id="FMWP01000060">
    <property type="protein sequence ID" value="SCZ95068.1"/>
    <property type="molecule type" value="Genomic_DNA"/>
</dbReference>
<keyword evidence="7 9" id="KW-0472">Membrane</keyword>
<evidence type="ECO:0000256" key="2">
    <source>
        <dbReference type="ARBA" id="ARBA00005179"/>
    </source>
</evidence>
<evidence type="ECO:0000256" key="5">
    <source>
        <dbReference type="ARBA" id="ARBA00022692"/>
    </source>
</evidence>
<keyword evidence="6 9" id="KW-1133">Transmembrane helix</keyword>
<feature type="transmembrane region" description="Helical" evidence="9">
    <location>
        <begin position="39"/>
        <end position="57"/>
    </location>
</feature>
<evidence type="ECO:0000256" key="8">
    <source>
        <dbReference type="SAM" id="MobiDB-lite"/>
    </source>
</evidence>
<keyword evidence="12" id="KW-1185">Reference proteome</keyword>
<evidence type="ECO:0000313" key="11">
    <source>
        <dbReference type="EMBL" id="SCZ95068.1"/>
    </source>
</evidence>
<evidence type="ECO:0000256" key="6">
    <source>
        <dbReference type="ARBA" id="ARBA00022989"/>
    </source>
</evidence>
<comment type="pathway">
    <text evidence="2">Secondary metabolite biosynthesis.</text>
</comment>
<accession>A0A2X0LES7</accession>
<evidence type="ECO:0000256" key="4">
    <source>
        <dbReference type="ARBA" id="ARBA00022679"/>
    </source>
</evidence>
<comment type="similarity">
    <text evidence="3">Belongs to the wax synthase family.</text>
</comment>
<dbReference type="GO" id="GO:0016020">
    <property type="term" value="C:membrane"/>
    <property type="evidence" value="ECO:0007669"/>
    <property type="project" value="UniProtKB-SubCell"/>
</dbReference>
<feature type="transmembrane region" description="Helical" evidence="9">
    <location>
        <begin position="300"/>
        <end position="328"/>
    </location>
</feature>
<organism evidence="11 12">
    <name type="scientific">Microbotryum saponariae</name>
    <dbReference type="NCBI Taxonomy" id="289078"/>
    <lineage>
        <taxon>Eukaryota</taxon>
        <taxon>Fungi</taxon>
        <taxon>Dikarya</taxon>
        <taxon>Basidiomycota</taxon>
        <taxon>Pucciniomycotina</taxon>
        <taxon>Microbotryomycetes</taxon>
        <taxon>Microbotryales</taxon>
        <taxon>Microbotryaceae</taxon>
        <taxon>Microbotryum</taxon>
    </lineage>
</organism>
<feature type="transmembrane region" description="Helical" evidence="9">
    <location>
        <begin position="441"/>
        <end position="458"/>
    </location>
</feature>
<dbReference type="GO" id="GO:0006629">
    <property type="term" value="P:lipid metabolic process"/>
    <property type="evidence" value="ECO:0007669"/>
    <property type="project" value="InterPro"/>
</dbReference>
<evidence type="ECO:0000313" key="12">
    <source>
        <dbReference type="Proteomes" id="UP000249723"/>
    </source>
</evidence>
<feature type="region of interest" description="Disordered" evidence="8">
    <location>
        <begin position="106"/>
        <end position="175"/>
    </location>
</feature>
<protein>
    <submittedName>
        <fullName evidence="11">BZ3500_MvSof-1268-A1-R1_Chr11-3g03581 protein</fullName>
    </submittedName>
</protein>
<dbReference type="Proteomes" id="UP000249723">
    <property type="component" value="Unassembled WGS sequence"/>
</dbReference>
<sequence>MGTTLEFSLPPISALAFVPFIYLQAVLLQPSIPNRISRILRILLCIPAIYLAAVGPFRHRIEPVRYAIGANFRASIFHPAFILKALEWGFARDRSTFAWVGFENEEDSASGPDASDSHPEDEKAPPKRRQIQNGAKSSALAGSKSIPTLNIRGQRKLSEQLPTPPDSPTISATSDVAEASPIVPLDLGIYGPTADSKSSWTGAKTPVIQVLRDALHLCTSMRGYGYAFAPPKRSMASRPPTPPPSAHGPFARRALWRLIRSHIVSTICQILLIHRDDVIPYWLGTYLSIPIAHAKPIAHFLAYLSVGFSLHAQMLIGFEGFSLIFLALHYLPRPFQVKFDSREWAPLFDRPFEMSSVTEFWGKQWHALFRKPFTSVGYEPVVAVVNTVAGKKMGKSVGRTLGAVLVFGLSAWMHDFGLWSARYSLSPSPIRQLSFLQRHGANLFFLLQALCIILEQIYSRTTKRKVAGPWGRVWSLFVIVVLGSLLAGRSWIALGLVDGLPSLDRWGWQRWLLPTVCLAPPPLWVK</sequence>
<evidence type="ECO:0000256" key="9">
    <source>
        <dbReference type="SAM" id="Phobius"/>
    </source>
</evidence>
<feature type="transmembrane region" description="Helical" evidence="9">
    <location>
        <begin position="12"/>
        <end position="32"/>
    </location>
</feature>
<feature type="transmembrane region" description="Helical" evidence="9">
    <location>
        <begin position="401"/>
        <end position="421"/>
    </location>
</feature>
<evidence type="ECO:0000256" key="7">
    <source>
        <dbReference type="ARBA" id="ARBA00023136"/>
    </source>
</evidence>
<dbReference type="Pfam" id="PF13813">
    <property type="entry name" value="MBOAT_2"/>
    <property type="match status" value="1"/>
</dbReference>
<feature type="compositionally biased region" description="Basic and acidic residues" evidence="8">
    <location>
        <begin position="115"/>
        <end position="125"/>
    </location>
</feature>
<evidence type="ECO:0000256" key="3">
    <source>
        <dbReference type="ARBA" id="ARBA00007282"/>
    </source>
</evidence>
<dbReference type="InterPro" id="IPR032805">
    <property type="entry name" value="Wax_synthase_dom"/>
</dbReference>
<keyword evidence="4" id="KW-0808">Transferase</keyword>
<feature type="domain" description="Wax synthase" evidence="10">
    <location>
        <begin position="344"/>
        <end position="423"/>
    </location>
</feature>
<proteinExistence type="inferred from homology"/>